<proteinExistence type="predicted"/>
<name>A0A2R5G0F5_NOSCO</name>
<accession>A0A2R5G0F5</accession>
<gene>
    <name evidence="1" type="ORF">NIES4072_69000</name>
</gene>
<dbReference type="Pfam" id="PF07366">
    <property type="entry name" value="SnoaL"/>
    <property type="match status" value="1"/>
</dbReference>
<protein>
    <recommendedName>
        <fullName evidence="3">Ester cyclase</fullName>
    </recommendedName>
</protein>
<dbReference type="EMBL" id="BDUD01000002">
    <property type="protein sequence ID" value="GBG23188.1"/>
    <property type="molecule type" value="Genomic_DNA"/>
</dbReference>
<dbReference type="GO" id="GO:0030638">
    <property type="term" value="P:polyketide metabolic process"/>
    <property type="evidence" value="ECO:0007669"/>
    <property type="project" value="InterPro"/>
</dbReference>
<keyword evidence="2" id="KW-1185">Reference proteome</keyword>
<dbReference type="PANTHER" id="PTHR38436:SF1">
    <property type="entry name" value="ESTER CYCLASE"/>
    <property type="match status" value="1"/>
</dbReference>
<sequence length="101" mass="11153">MSCTENCGIDALRVYHESFFDDFFAAFPDIQIEIVQQVAEGDRVVSYIISHGKHSGSFYGIAPTGRSISTSVIRIDRVQDGKIAEHWSVSDAAGLMQQLQS</sequence>
<dbReference type="Gene3D" id="3.10.450.50">
    <property type="match status" value="1"/>
</dbReference>
<evidence type="ECO:0000313" key="2">
    <source>
        <dbReference type="Proteomes" id="UP000245124"/>
    </source>
</evidence>
<dbReference type="InterPro" id="IPR009959">
    <property type="entry name" value="Cyclase_SnoaL-like"/>
</dbReference>
<evidence type="ECO:0008006" key="3">
    <source>
        <dbReference type="Google" id="ProtNLM"/>
    </source>
</evidence>
<dbReference type="PANTHER" id="PTHR38436">
    <property type="entry name" value="POLYKETIDE CYCLASE SNOAL-LIKE DOMAIN"/>
    <property type="match status" value="1"/>
</dbReference>
<dbReference type="Proteomes" id="UP000245124">
    <property type="component" value="Unassembled WGS sequence"/>
</dbReference>
<reference evidence="1 2" key="1">
    <citation type="submission" date="2017-06" db="EMBL/GenBank/DDBJ databases">
        <title>Genome sequencing of cyanobaciteial culture collection at National Institute for Environmental Studies (NIES).</title>
        <authorList>
            <person name="Hirose Y."/>
            <person name="Shimura Y."/>
            <person name="Fujisawa T."/>
            <person name="Nakamura Y."/>
            <person name="Kawachi M."/>
        </authorList>
    </citation>
    <scope>NUCLEOTIDE SEQUENCE [LARGE SCALE GENOMIC DNA]</scope>
    <source>
        <strain evidence="1 2">NIES-4072</strain>
    </source>
</reference>
<dbReference type="AlphaFoldDB" id="A0A2R5G0F5"/>
<dbReference type="SUPFAM" id="SSF54427">
    <property type="entry name" value="NTF2-like"/>
    <property type="match status" value="1"/>
</dbReference>
<dbReference type="InterPro" id="IPR032710">
    <property type="entry name" value="NTF2-like_dom_sf"/>
</dbReference>
<evidence type="ECO:0000313" key="1">
    <source>
        <dbReference type="EMBL" id="GBG23188.1"/>
    </source>
</evidence>
<organism evidence="1 2">
    <name type="scientific">Nostoc commune NIES-4072</name>
    <dbReference type="NCBI Taxonomy" id="2005467"/>
    <lineage>
        <taxon>Bacteria</taxon>
        <taxon>Bacillati</taxon>
        <taxon>Cyanobacteriota</taxon>
        <taxon>Cyanophyceae</taxon>
        <taxon>Nostocales</taxon>
        <taxon>Nostocaceae</taxon>
        <taxon>Nostoc</taxon>
    </lineage>
</organism>
<comment type="caution">
    <text evidence="1">The sequence shown here is derived from an EMBL/GenBank/DDBJ whole genome shotgun (WGS) entry which is preliminary data.</text>
</comment>